<dbReference type="PATRIC" id="fig|285983.3.peg.810"/>
<proteinExistence type="predicted"/>
<evidence type="ECO:0000313" key="7">
    <source>
        <dbReference type="EMBL" id="KIY23779.1"/>
    </source>
</evidence>
<evidence type="ECO:0000256" key="2">
    <source>
        <dbReference type="ARBA" id="ARBA00022723"/>
    </source>
</evidence>
<dbReference type="InterPro" id="IPR009056">
    <property type="entry name" value="Cyt_c-like_dom"/>
</dbReference>
<name>A0A0D6ZDA3_9BACI</name>
<evidence type="ECO:0000259" key="6">
    <source>
        <dbReference type="PROSITE" id="PS51007"/>
    </source>
</evidence>
<keyword evidence="8" id="KW-1185">Reference proteome</keyword>
<dbReference type="AlphaFoldDB" id="A0A0D6ZDA3"/>
<keyword evidence="5" id="KW-1133">Transmembrane helix</keyword>
<dbReference type="SUPFAM" id="SSF46626">
    <property type="entry name" value="Cytochrome c"/>
    <property type="match status" value="2"/>
</dbReference>
<dbReference type="Pfam" id="PF21342">
    <property type="entry name" value="SoxA-TsdA_cyt-c"/>
    <property type="match status" value="1"/>
</dbReference>
<dbReference type="InterPro" id="IPR036909">
    <property type="entry name" value="Cyt_c-like_dom_sf"/>
</dbReference>
<protein>
    <recommendedName>
        <fullName evidence="6">Cytochrome c domain-containing protein</fullName>
    </recommendedName>
</protein>
<sequence length="299" mass="32916">MLKKIITGLKAVSIIVFAFGIYLIVTHYYNGNNSELTSAPAVPAMSSADEEENADLIKRGKELMIHTDTELPENVGNTMSCISCHASGEEAGSINSLNLIGVSKTYPQFNVRDGKIVSLDERINGCFVRSMNGKPLPEDSTELKAMVAYIDFISKNVPEKVKERDWALQKLEGDLPEPNIEEGEKLFNTACISCHATDAASENGLAVWGDDSYNDGAGMNRIRTIGAFIKNDMPKAQMGNIKPGSLTTEQAVNLAAYINSHDRPFFKDKHKDYPGGQIPDDLMYEVDSMKDIKNKDNEK</sequence>
<keyword evidence="2 4" id="KW-0479">Metal-binding</keyword>
<evidence type="ECO:0000256" key="1">
    <source>
        <dbReference type="ARBA" id="ARBA00022617"/>
    </source>
</evidence>
<dbReference type="Gene3D" id="1.10.760.10">
    <property type="entry name" value="Cytochrome c-like domain"/>
    <property type="match status" value="2"/>
</dbReference>
<dbReference type="InterPro" id="IPR051459">
    <property type="entry name" value="Cytochrome_c-type_DH"/>
</dbReference>
<dbReference type="PANTHER" id="PTHR35008:SF4">
    <property type="entry name" value="BLL4482 PROTEIN"/>
    <property type="match status" value="1"/>
</dbReference>
<organism evidence="7 8">
    <name type="scientific">Mesobacillus subterraneus</name>
    <dbReference type="NCBI Taxonomy" id="285983"/>
    <lineage>
        <taxon>Bacteria</taxon>
        <taxon>Bacillati</taxon>
        <taxon>Bacillota</taxon>
        <taxon>Bacilli</taxon>
        <taxon>Bacillales</taxon>
        <taxon>Bacillaceae</taxon>
        <taxon>Mesobacillus</taxon>
    </lineage>
</organism>
<evidence type="ECO:0000256" key="5">
    <source>
        <dbReference type="SAM" id="Phobius"/>
    </source>
</evidence>
<accession>A0A0D6ZDA3</accession>
<reference evidence="7 8" key="1">
    <citation type="submission" date="2015-01" db="EMBL/GenBank/DDBJ databases">
        <title>Draft genome sequences of the supercritical CO2 tolerant bacteria Bacillus subterraneus MITOT1 and Bacillus cereus MIT0214.</title>
        <authorList>
            <person name="Peet K.C."/>
            <person name="Thompson J.R."/>
        </authorList>
    </citation>
    <scope>NUCLEOTIDE SEQUENCE [LARGE SCALE GENOMIC DNA]</scope>
    <source>
        <strain evidence="7 8">MITOT1</strain>
    </source>
</reference>
<evidence type="ECO:0000313" key="8">
    <source>
        <dbReference type="Proteomes" id="UP000032512"/>
    </source>
</evidence>
<feature type="transmembrane region" description="Helical" evidence="5">
    <location>
        <begin position="12"/>
        <end position="29"/>
    </location>
</feature>
<evidence type="ECO:0000256" key="4">
    <source>
        <dbReference type="PROSITE-ProRule" id="PRU00433"/>
    </source>
</evidence>
<evidence type="ECO:0000256" key="3">
    <source>
        <dbReference type="ARBA" id="ARBA00023004"/>
    </source>
</evidence>
<keyword evidence="3 4" id="KW-0408">Iron</keyword>
<gene>
    <name evidence="7" type="ORF">UB32_01340</name>
</gene>
<dbReference type="GO" id="GO:0020037">
    <property type="term" value="F:heme binding"/>
    <property type="evidence" value="ECO:0007669"/>
    <property type="project" value="InterPro"/>
</dbReference>
<feature type="domain" description="Cytochrome c" evidence="6">
    <location>
        <begin position="178"/>
        <end position="262"/>
    </location>
</feature>
<dbReference type="GO" id="GO:0046872">
    <property type="term" value="F:metal ion binding"/>
    <property type="evidence" value="ECO:0007669"/>
    <property type="project" value="UniProtKB-KW"/>
</dbReference>
<keyword evidence="5" id="KW-0812">Transmembrane</keyword>
<dbReference type="PROSITE" id="PS51007">
    <property type="entry name" value="CYTC"/>
    <property type="match status" value="1"/>
</dbReference>
<dbReference type="Pfam" id="PF13442">
    <property type="entry name" value="Cytochrome_CBB3"/>
    <property type="match status" value="1"/>
</dbReference>
<dbReference type="Proteomes" id="UP000032512">
    <property type="component" value="Unassembled WGS sequence"/>
</dbReference>
<comment type="caution">
    <text evidence="7">The sequence shown here is derived from an EMBL/GenBank/DDBJ whole genome shotgun (WGS) entry which is preliminary data.</text>
</comment>
<dbReference type="PANTHER" id="PTHR35008">
    <property type="entry name" value="BLL4482 PROTEIN-RELATED"/>
    <property type="match status" value="1"/>
</dbReference>
<dbReference type="EMBL" id="JXIQ01000012">
    <property type="protein sequence ID" value="KIY23779.1"/>
    <property type="molecule type" value="Genomic_DNA"/>
</dbReference>
<keyword evidence="5" id="KW-0472">Membrane</keyword>
<keyword evidence="1 4" id="KW-0349">Heme</keyword>
<dbReference type="GO" id="GO:0009055">
    <property type="term" value="F:electron transfer activity"/>
    <property type="evidence" value="ECO:0007669"/>
    <property type="project" value="InterPro"/>
</dbReference>